<gene>
    <name evidence="3" type="primary">LOC128314288</name>
</gene>
<evidence type="ECO:0000256" key="1">
    <source>
        <dbReference type="SAM" id="MobiDB-lite"/>
    </source>
</evidence>
<feature type="region of interest" description="Disordered" evidence="1">
    <location>
        <begin position="106"/>
        <end position="171"/>
    </location>
</feature>
<accession>A0ABM3PKE8</accession>
<feature type="region of interest" description="Disordered" evidence="1">
    <location>
        <begin position="61"/>
        <end position="83"/>
    </location>
</feature>
<evidence type="ECO:0000313" key="2">
    <source>
        <dbReference type="Proteomes" id="UP001652583"/>
    </source>
</evidence>
<feature type="compositionally biased region" description="Polar residues" evidence="1">
    <location>
        <begin position="24"/>
        <end position="40"/>
    </location>
</feature>
<dbReference type="GeneID" id="128314288"/>
<feature type="compositionally biased region" description="Polar residues" evidence="1">
    <location>
        <begin position="66"/>
        <end position="83"/>
    </location>
</feature>
<name>A0ABM3PKE8_ACIJB</name>
<proteinExistence type="predicted"/>
<protein>
    <submittedName>
        <fullName evidence="3">Uncharacterized protein LOC128314288</fullName>
    </submittedName>
</protein>
<dbReference type="RefSeq" id="XP_053072155.1">
    <property type="nucleotide sequence ID" value="XM_053216180.1"/>
</dbReference>
<sequence>MGSSYPQVKGKNRKVTEERRDTKVTTGNVQEANTPPQTLSHTVAVEPSMKNGPLVTLCLEPDRTAQVESGSQPPGQVVSTTRSMSKVTECQEVALVTPSSGHLSCWAHARRPPPPRAAGDGGGQVSRDPGRPPEPPLGVQRAPGGRQEEGRGGHRPGGRGCGRPLNSARPERLLGVGSAPSAVGAYPWSTVSGPTSREMRLKTGRMALLLFNTSKDPCLHQFVVARSWRKPWLRKE</sequence>
<evidence type="ECO:0000313" key="3">
    <source>
        <dbReference type="RefSeq" id="XP_053072155.1"/>
    </source>
</evidence>
<keyword evidence="2" id="KW-1185">Reference proteome</keyword>
<organism evidence="2 3">
    <name type="scientific">Acinonyx jubatus</name>
    <name type="common">Cheetah</name>
    <dbReference type="NCBI Taxonomy" id="32536"/>
    <lineage>
        <taxon>Eukaryota</taxon>
        <taxon>Metazoa</taxon>
        <taxon>Chordata</taxon>
        <taxon>Craniata</taxon>
        <taxon>Vertebrata</taxon>
        <taxon>Euteleostomi</taxon>
        <taxon>Mammalia</taxon>
        <taxon>Eutheria</taxon>
        <taxon>Laurasiatheria</taxon>
        <taxon>Carnivora</taxon>
        <taxon>Feliformia</taxon>
        <taxon>Felidae</taxon>
        <taxon>Felinae</taxon>
        <taxon>Acinonyx</taxon>
    </lineage>
</organism>
<feature type="region of interest" description="Disordered" evidence="1">
    <location>
        <begin position="1"/>
        <end position="40"/>
    </location>
</feature>
<dbReference type="Proteomes" id="UP001652583">
    <property type="component" value="Chromosome B1"/>
</dbReference>
<feature type="compositionally biased region" description="Basic and acidic residues" evidence="1">
    <location>
        <begin position="14"/>
        <end position="23"/>
    </location>
</feature>
<reference evidence="3" key="1">
    <citation type="submission" date="2025-08" db="UniProtKB">
        <authorList>
            <consortium name="RefSeq"/>
        </authorList>
    </citation>
    <scope>IDENTIFICATION</scope>
    <source>
        <tissue evidence="3">Blood</tissue>
    </source>
</reference>